<evidence type="ECO:0000256" key="6">
    <source>
        <dbReference type="ARBA" id="ARBA00022741"/>
    </source>
</evidence>
<dbReference type="Pfam" id="PF01225">
    <property type="entry name" value="Mur_ligase"/>
    <property type="match status" value="1"/>
</dbReference>
<dbReference type="PROSITE" id="PS01011">
    <property type="entry name" value="FOLYLPOLYGLU_SYNT_1"/>
    <property type="match status" value="1"/>
</dbReference>
<dbReference type="GO" id="GO:0000287">
    <property type="term" value="F:magnesium ion binding"/>
    <property type="evidence" value="ECO:0007669"/>
    <property type="project" value="UniProtKB-UniRule"/>
</dbReference>
<keyword evidence="18" id="KW-1185">Reference proteome</keyword>
<dbReference type="GO" id="GO:0004326">
    <property type="term" value="F:tetrahydrofolylpolyglutamate synthase activity"/>
    <property type="evidence" value="ECO:0007669"/>
    <property type="project" value="InterPro"/>
</dbReference>
<dbReference type="GO" id="GO:0005524">
    <property type="term" value="F:ATP binding"/>
    <property type="evidence" value="ECO:0007669"/>
    <property type="project" value="UniProtKB-UniRule"/>
</dbReference>
<keyword evidence="11 12" id="KW-0961">Cell wall biogenesis/degradation</keyword>
<reference evidence="17 18" key="1">
    <citation type="submission" date="2015-04" db="EMBL/GenBank/DDBJ databases">
        <title>Taxonomic description and genome sequence of Bacillus campisalis sp. nov., a novel member of the genus Bacillus isolated from solar saltern.</title>
        <authorList>
            <person name="Mathan Kumar R."/>
            <person name="Kaur G."/>
            <person name="Kumar A."/>
            <person name="Singh N.K."/>
            <person name="Kaur N."/>
            <person name="Kumar N."/>
            <person name="Mayilraj S."/>
        </authorList>
    </citation>
    <scope>NUCLEOTIDE SEQUENCE [LARGE SCALE GENOMIC DNA]</scope>
    <source>
        <strain evidence="17 18">SA2-6</strain>
    </source>
</reference>
<dbReference type="InterPro" id="IPR018109">
    <property type="entry name" value="Folylpolyglutamate_synth_CS"/>
</dbReference>
<dbReference type="NCBIfam" id="NF001126">
    <property type="entry name" value="PRK00139.1-4"/>
    <property type="match status" value="1"/>
</dbReference>
<evidence type="ECO:0000256" key="3">
    <source>
        <dbReference type="ARBA" id="ARBA00022490"/>
    </source>
</evidence>
<feature type="binding site" evidence="12">
    <location>
        <begin position="110"/>
        <end position="116"/>
    </location>
    <ligand>
        <name>ATP</name>
        <dbReference type="ChEBI" id="CHEBI:30616"/>
    </ligand>
</feature>
<feature type="domain" description="Mur ligase central" evidence="16">
    <location>
        <begin position="108"/>
        <end position="306"/>
    </location>
</feature>
<comment type="caution">
    <text evidence="17">The sequence shown here is derived from an EMBL/GenBank/DDBJ whole genome shotgun (WGS) entry which is preliminary data.</text>
</comment>
<dbReference type="PANTHER" id="PTHR23135:SF4">
    <property type="entry name" value="UDP-N-ACETYLMURAMOYL-L-ALANYL-D-GLUTAMATE--2,6-DIAMINOPIMELATE LIGASE MURE HOMOLOG, CHLOROPLASTIC"/>
    <property type="match status" value="1"/>
</dbReference>
<comment type="cofactor">
    <cofactor evidence="12">
        <name>Mg(2+)</name>
        <dbReference type="ChEBI" id="CHEBI:18420"/>
    </cofactor>
</comment>
<evidence type="ECO:0000259" key="16">
    <source>
        <dbReference type="Pfam" id="PF08245"/>
    </source>
</evidence>
<feature type="binding site" evidence="12">
    <location>
        <position position="32"/>
    </location>
    <ligand>
        <name>UDP-N-acetyl-alpha-D-muramoyl-L-alanyl-D-glutamate</name>
        <dbReference type="ChEBI" id="CHEBI:83900"/>
    </ligand>
</feature>
<evidence type="ECO:0000313" key="17">
    <source>
        <dbReference type="EMBL" id="KKK34458.1"/>
    </source>
</evidence>
<dbReference type="Gene3D" id="3.90.190.20">
    <property type="entry name" value="Mur ligase, C-terminal domain"/>
    <property type="match status" value="1"/>
</dbReference>
<dbReference type="InterPro" id="IPR013221">
    <property type="entry name" value="Mur_ligase_cen"/>
</dbReference>
<dbReference type="InterPro" id="IPR035911">
    <property type="entry name" value="MurE/MurF_N"/>
</dbReference>
<comment type="caution">
    <text evidence="12">Lacks conserved residue(s) required for the propagation of feature annotation.</text>
</comment>
<evidence type="ECO:0000313" key="18">
    <source>
        <dbReference type="Proteomes" id="UP000034166"/>
    </source>
</evidence>
<evidence type="ECO:0000256" key="10">
    <source>
        <dbReference type="ARBA" id="ARBA00023306"/>
    </source>
</evidence>
<evidence type="ECO:0000256" key="7">
    <source>
        <dbReference type="ARBA" id="ARBA00022840"/>
    </source>
</evidence>
<dbReference type="InterPro" id="IPR005761">
    <property type="entry name" value="UDP-N-AcMur-Glu-dNH2Pim_ligase"/>
</dbReference>
<dbReference type="InterPro" id="IPR036615">
    <property type="entry name" value="Mur_ligase_C_dom_sf"/>
</dbReference>
<comment type="subcellular location">
    <subcellularLocation>
        <location evidence="12 13">Cytoplasm</location>
    </subcellularLocation>
</comment>
<keyword evidence="10 12" id="KW-0131">Cell cycle</keyword>
<keyword evidence="5 12" id="KW-0132">Cell division</keyword>
<comment type="function">
    <text evidence="12">Catalyzes the addition of an amino acid to the nucleotide precursor UDP-N-acetylmuramoyl-L-alanyl-D-glutamate (UMAG) in the biosynthesis of bacterial cell-wall peptidoglycan.</text>
</comment>
<dbReference type="NCBIfam" id="TIGR01085">
    <property type="entry name" value="murE"/>
    <property type="match status" value="1"/>
</dbReference>
<dbReference type="GO" id="GO:0008360">
    <property type="term" value="P:regulation of cell shape"/>
    <property type="evidence" value="ECO:0007669"/>
    <property type="project" value="UniProtKB-KW"/>
</dbReference>
<feature type="domain" description="Mur ligase N-terminal catalytic" evidence="14">
    <location>
        <begin position="26"/>
        <end position="74"/>
    </location>
</feature>
<dbReference type="Gene3D" id="3.40.1190.10">
    <property type="entry name" value="Mur-like, catalytic domain"/>
    <property type="match status" value="1"/>
</dbReference>
<dbReference type="SUPFAM" id="SSF53244">
    <property type="entry name" value="MurD-like peptide ligases, peptide-binding domain"/>
    <property type="match status" value="1"/>
</dbReference>
<name>A0A0M2SJM6_9BACI</name>
<organism evidence="17 18">
    <name type="scientific">Mesobacillus campisalis</name>
    <dbReference type="NCBI Taxonomy" id="1408103"/>
    <lineage>
        <taxon>Bacteria</taxon>
        <taxon>Bacillati</taxon>
        <taxon>Bacillota</taxon>
        <taxon>Bacilli</taxon>
        <taxon>Bacillales</taxon>
        <taxon>Bacillaceae</taxon>
        <taxon>Mesobacillus</taxon>
    </lineage>
</organism>
<dbReference type="SUPFAM" id="SSF53623">
    <property type="entry name" value="MurD-like peptide ligases, catalytic domain"/>
    <property type="match status" value="1"/>
</dbReference>
<dbReference type="PANTHER" id="PTHR23135">
    <property type="entry name" value="MUR LIGASE FAMILY MEMBER"/>
    <property type="match status" value="1"/>
</dbReference>
<dbReference type="GO" id="GO:0071555">
    <property type="term" value="P:cell wall organization"/>
    <property type="evidence" value="ECO:0007669"/>
    <property type="project" value="UniProtKB-KW"/>
</dbReference>
<comment type="pathway">
    <text evidence="1 12 13">Cell wall biogenesis; peptidoglycan biosynthesis.</text>
</comment>
<feature type="binding site" evidence="12">
    <location>
        <position position="176"/>
    </location>
    <ligand>
        <name>UDP-N-acetyl-alpha-D-muramoyl-L-alanyl-D-glutamate</name>
        <dbReference type="ChEBI" id="CHEBI:83900"/>
    </ligand>
</feature>
<dbReference type="RefSeq" id="WP_046526017.1">
    <property type="nucleotide sequence ID" value="NZ_LAYY01000097.1"/>
</dbReference>
<dbReference type="EMBL" id="LAYY01000097">
    <property type="protein sequence ID" value="KKK34458.1"/>
    <property type="molecule type" value="Genomic_DNA"/>
</dbReference>
<comment type="PTM">
    <text evidence="12">Carboxylation is probably crucial for Mg(2+) binding and, consequently, for the gamma-phosphate positioning of ATP.</text>
</comment>
<dbReference type="InterPro" id="IPR036565">
    <property type="entry name" value="Mur-like_cat_sf"/>
</dbReference>
<keyword evidence="4 12" id="KW-0436">Ligase</keyword>
<evidence type="ECO:0000256" key="4">
    <source>
        <dbReference type="ARBA" id="ARBA00022598"/>
    </source>
</evidence>
<protein>
    <recommendedName>
        <fullName evidence="12">UDP-N-acetylmuramyl-tripeptide synthetase</fullName>
        <ecNumber evidence="12">6.3.2.-</ecNumber>
    </recommendedName>
    <alternativeName>
        <fullName evidence="12">UDP-MurNAc-tripeptide synthetase</fullName>
    </alternativeName>
</protein>
<dbReference type="GO" id="GO:0009252">
    <property type="term" value="P:peptidoglycan biosynthetic process"/>
    <property type="evidence" value="ECO:0007669"/>
    <property type="project" value="UniProtKB-UniRule"/>
</dbReference>
<evidence type="ECO:0000256" key="13">
    <source>
        <dbReference type="RuleBase" id="RU004135"/>
    </source>
</evidence>
<keyword evidence="6 12" id="KW-0547">Nucleotide-binding</keyword>
<dbReference type="SUPFAM" id="SSF63418">
    <property type="entry name" value="MurE/MurF N-terminal domain"/>
    <property type="match status" value="1"/>
</dbReference>
<gene>
    <name evidence="12" type="primary">murE</name>
    <name evidence="17" type="ORF">WQ57_22970</name>
</gene>
<keyword evidence="9 12" id="KW-0573">Peptidoglycan synthesis</keyword>
<evidence type="ECO:0000256" key="5">
    <source>
        <dbReference type="ARBA" id="ARBA00022618"/>
    </source>
</evidence>
<evidence type="ECO:0000256" key="2">
    <source>
        <dbReference type="ARBA" id="ARBA00005898"/>
    </source>
</evidence>
<comment type="similarity">
    <text evidence="2 12">Belongs to the MurCDEF family. MurE subfamily.</text>
</comment>
<evidence type="ECO:0000256" key="12">
    <source>
        <dbReference type="HAMAP-Rule" id="MF_00208"/>
    </source>
</evidence>
<dbReference type="HAMAP" id="MF_00208">
    <property type="entry name" value="MurE"/>
    <property type="match status" value="1"/>
</dbReference>
<dbReference type="PATRIC" id="fig|1408103.3.peg.4954"/>
<evidence type="ECO:0000256" key="9">
    <source>
        <dbReference type="ARBA" id="ARBA00022984"/>
    </source>
</evidence>
<feature type="domain" description="Mur ligase C-terminal" evidence="15">
    <location>
        <begin position="329"/>
        <end position="457"/>
    </location>
</feature>
<evidence type="ECO:0000256" key="11">
    <source>
        <dbReference type="ARBA" id="ARBA00023316"/>
    </source>
</evidence>
<dbReference type="EC" id="6.3.2.-" evidence="12"/>
<proteinExistence type="inferred from homology"/>
<keyword evidence="8 12" id="KW-0133">Cell shape</keyword>
<feature type="binding site" evidence="12">
    <location>
        <position position="182"/>
    </location>
    <ligand>
        <name>UDP-N-acetyl-alpha-D-muramoyl-L-alanyl-D-glutamate</name>
        <dbReference type="ChEBI" id="CHEBI:83900"/>
    </ligand>
</feature>
<dbReference type="InterPro" id="IPR000713">
    <property type="entry name" value="Mur_ligase_N"/>
</dbReference>
<dbReference type="AlphaFoldDB" id="A0A0M2SJM6"/>
<accession>A0A0M2SJM6</accession>
<evidence type="ECO:0000256" key="1">
    <source>
        <dbReference type="ARBA" id="ARBA00004752"/>
    </source>
</evidence>
<feature type="modified residue" description="N6-carboxylysine" evidence="12">
    <location>
        <position position="216"/>
    </location>
</feature>
<dbReference type="Pfam" id="PF02875">
    <property type="entry name" value="Mur_ligase_C"/>
    <property type="match status" value="1"/>
</dbReference>
<keyword evidence="12" id="KW-0460">Magnesium</keyword>
<feature type="binding site" evidence="12">
    <location>
        <position position="151"/>
    </location>
    <ligand>
        <name>UDP-N-acetyl-alpha-D-muramoyl-L-alanyl-D-glutamate</name>
        <dbReference type="ChEBI" id="CHEBI:83900"/>
    </ligand>
</feature>
<dbReference type="Proteomes" id="UP000034166">
    <property type="component" value="Unassembled WGS sequence"/>
</dbReference>
<evidence type="ECO:0000256" key="8">
    <source>
        <dbReference type="ARBA" id="ARBA00022960"/>
    </source>
</evidence>
<feature type="binding site" evidence="12">
    <location>
        <position position="184"/>
    </location>
    <ligand>
        <name>UDP-N-acetyl-alpha-D-muramoyl-L-alanyl-D-glutamate</name>
        <dbReference type="ChEBI" id="CHEBI:83900"/>
    </ligand>
</feature>
<keyword evidence="7 12" id="KW-0067">ATP-binding</keyword>
<dbReference type="Gene3D" id="3.40.1390.10">
    <property type="entry name" value="MurE/MurF, N-terminal domain"/>
    <property type="match status" value="1"/>
</dbReference>
<dbReference type="OrthoDB" id="9800958at2"/>
<sequence length="489" mass="54237">MKLVKLLENLGLGLEKDLHPKDVDILGIQKDSRKIKKGDLFVAISGYESDGHGYIEEAIKNGAVAVVGEMDLSLPIPYVKVADSRIALGQLASIFYGFPSRKKKVIGITGTNGKTTVAFMIRHILNSAGKSASLLGTVAYMINNEVYKPENTTPDALLLQELLSKSQDEFAILEVSSHALVQGRAEGLEIDYGLFTNLSHDHLDYHQTMDEYYQAKVSMFDYLKPEGKAVISVLSDWGERLGTDLDGKGVPFASLGCKGAHDIVIEDIVLNGKTTFTLNTGLHRYEVNLPCPGRHNVFNAALAFLTALEIGLAPEEIVHALEHFPGVPGRFEMVPHPSGATFIIDYAHTQDAIEYCLQAAIDHNARHITHIYGFRGDRDISKREHMVRTSSGMCDKFILTFDDLNGIPEEEMIRELRDLNDRFGQEKGSVIPDRTLAIQMAWNQAKNGDWVIITGKGPEEYKTEFKLPVSSDKEALVYLQQESTQEQFA</sequence>
<evidence type="ECO:0000259" key="15">
    <source>
        <dbReference type="Pfam" id="PF02875"/>
    </source>
</evidence>
<dbReference type="Pfam" id="PF08245">
    <property type="entry name" value="Mur_ligase_M"/>
    <property type="match status" value="1"/>
</dbReference>
<dbReference type="GO" id="GO:0051301">
    <property type="term" value="P:cell division"/>
    <property type="evidence" value="ECO:0007669"/>
    <property type="project" value="UniProtKB-KW"/>
</dbReference>
<dbReference type="InterPro" id="IPR004101">
    <property type="entry name" value="Mur_ligase_C"/>
</dbReference>
<dbReference type="UniPathway" id="UPA00219"/>
<feature type="binding site" evidence="12">
    <location>
        <begin position="152"/>
        <end position="153"/>
    </location>
    <ligand>
        <name>UDP-N-acetyl-alpha-D-muramoyl-L-alanyl-D-glutamate</name>
        <dbReference type="ChEBI" id="CHEBI:83900"/>
    </ligand>
</feature>
<keyword evidence="3 12" id="KW-0963">Cytoplasm</keyword>
<evidence type="ECO:0000259" key="14">
    <source>
        <dbReference type="Pfam" id="PF01225"/>
    </source>
</evidence>
<dbReference type="GO" id="GO:0005737">
    <property type="term" value="C:cytoplasm"/>
    <property type="evidence" value="ECO:0007669"/>
    <property type="project" value="UniProtKB-SubCell"/>
</dbReference>